<name>A0AAN9Y134_9HEMI</name>
<dbReference type="GO" id="GO:0003677">
    <property type="term" value="F:DNA binding"/>
    <property type="evidence" value="ECO:0007669"/>
    <property type="project" value="TreeGrafter"/>
</dbReference>
<organism evidence="2 3">
    <name type="scientific">Parthenolecanium corni</name>
    <dbReference type="NCBI Taxonomy" id="536013"/>
    <lineage>
        <taxon>Eukaryota</taxon>
        <taxon>Metazoa</taxon>
        <taxon>Ecdysozoa</taxon>
        <taxon>Arthropoda</taxon>
        <taxon>Hexapoda</taxon>
        <taxon>Insecta</taxon>
        <taxon>Pterygota</taxon>
        <taxon>Neoptera</taxon>
        <taxon>Paraneoptera</taxon>
        <taxon>Hemiptera</taxon>
        <taxon>Sternorrhyncha</taxon>
        <taxon>Coccoidea</taxon>
        <taxon>Coccidae</taxon>
        <taxon>Parthenolecanium</taxon>
    </lineage>
</organism>
<comment type="caution">
    <text evidence="2">The sequence shown here is derived from an EMBL/GenBank/DDBJ whole genome shotgun (WGS) entry which is preliminary data.</text>
</comment>
<evidence type="ECO:0000313" key="2">
    <source>
        <dbReference type="EMBL" id="KAK7580497.1"/>
    </source>
</evidence>
<dbReference type="InterPro" id="IPR036397">
    <property type="entry name" value="RNaseH_sf"/>
</dbReference>
<dbReference type="PANTHER" id="PTHR19303">
    <property type="entry name" value="TRANSPOSON"/>
    <property type="match status" value="1"/>
</dbReference>
<dbReference type="InterPro" id="IPR004875">
    <property type="entry name" value="DDE_SF_endonuclease_dom"/>
</dbReference>
<dbReference type="Gene3D" id="3.30.420.10">
    <property type="entry name" value="Ribonuclease H-like superfamily/Ribonuclease H"/>
    <property type="match status" value="1"/>
</dbReference>
<reference evidence="2 3" key="1">
    <citation type="submission" date="2024-03" db="EMBL/GenBank/DDBJ databases">
        <title>Adaptation during the transition from Ophiocordyceps entomopathogen to insect associate is accompanied by gene loss and intensified selection.</title>
        <authorList>
            <person name="Ward C.M."/>
            <person name="Onetto C.A."/>
            <person name="Borneman A.R."/>
        </authorList>
    </citation>
    <scope>NUCLEOTIDE SEQUENCE [LARGE SCALE GENOMIC DNA]</scope>
    <source>
        <strain evidence="2">AWRI1</strain>
        <tissue evidence="2">Single Adult Female</tissue>
    </source>
</reference>
<dbReference type="Proteomes" id="UP001367676">
    <property type="component" value="Unassembled WGS sequence"/>
</dbReference>
<accession>A0AAN9Y134</accession>
<sequence length="805" mass="89975">MKNRGEKINSRLKFTEEEMKNAVLRIVEDGASLNTVSQEGGLCKKTLKSYLDKYLSTAAEKKGEFTFRPNYEINQVFTHELEKVFEQSLLNVDKSVERINRTYIRKAAFEFALICNVHVPKTWNVRKQAGLDWMYGFLNRHPLIKRTVITNKKQKSGKPQIQFVDIAYNNYVEETEEEVIILEDADIANVDLVTLNTESASASGSTVSRSVASASAAGAAKSNPTVFQRSQCSTKSDDLNDLAEVFESAASGSSAKSKESQNNWFDVEQTLCVKTAIDEFGDNLREAYCAIAHDGYVPSDRVFNLDEIALVVENADAEKVVVTACCCVSANGYALPPFMIFPCHKFRRQLLKGYASGVCGIASSEGVVDDHLFLLVLQHFRDLVRTTPQYKAVLIVDDDECHVTINSIDFCERWGIELVTLPPQSAGRLQPIERYTYKMLKSYFNSACAKFRATNADYAVSVYDVSALFNSIYSLAFTEENIIRGFNETGLYPLDERVFAEVDALPKKLVNDDLPPGSLNQNIELVPTDICSTDGSDVSEGESTGESVTASDDEECVYSSLVTEYERELAENFEKTPMKEYFNGLVFALCELESYGGISADRVFNMDEIELVVRMSELEKSGLRLVSCCCVNAAGESVPPMFVYPNADGPLDSGIEGARCYTIDQFEHENDVFVAMLQHFAEHVKPTPQNRVLLVIDDEHSHVTVKSIDFCFEHGILLVTVPSQATVPLQPLEKTLFSRLTLNFSAECDHFLEENDGRRITMGDMLVIFKNVYKKVFDRDVVVSSFYETGIWPLNENTINAIASS</sequence>
<feature type="domain" description="DDE-1" evidence="1">
    <location>
        <begin position="628"/>
        <end position="746"/>
    </location>
</feature>
<feature type="domain" description="DDE-1" evidence="1">
    <location>
        <begin position="319"/>
        <end position="448"/>
    </location>
</feature>
<dbReference type="InterPro" id="IPR050863">
    <property type="entry name" value="CenT-Element_Derived"/>
</dbReference>
<dbReference type="Pfam" id="PF03184">
    <property type="entry name" value="DDE_1"/>
    <property type="match status" value="2"/>
</dbReference>
<protein>
    <recommendedName>
        <fullName evidence="1">DDE-1 domain-containing protein</fullName>
    </recommendedName>
</protein>
<evidence type="ECO:0000259" key="1">
    <source>
        <dbReference type="Pfam" id="PF03184"/>
    </source>
</evidence>
<dbReference type="EMBL" id="JBBCAQ010000034">
    <property type="protein sequence ID" value="KAK7580497.1"/>
    <property type="molecule type" value="Genomic_DNA"/>
</dbReference>
<keyword evidence="3" id="KW-1185">Reference proteome</keyword>
<dbReference type="GO" id="GO:0005634">
    <property type="term" value="C:nucleus"/>
    <property type="evidence" value="ECO:0007669"/>
    <property type="project" value="TreeGrafter"/>
</dbReference>
<dbReference type="PANTHER" id="PTHR19303:SF71">
    <property type="entry name" value="ZINC FINGER PHD-TYPE DOMAIN-CONTAINING PROTEIN"/>
    <property type="match status" value="1"/>
</dbReference>
<proteinExistence type="predicted"/>
<evidence type="ECO:0000313" key="3">
    <source>
        <dbReference type="Proteomes" id="UP001367676"/>
    </source>
</evidence>
<dbReference type="AlphaFoldDB" id="A0AAN9Y134"/>
<gene>
    <name evidence="2" type="ORF">V9T40_001126</name>
</gene>